<reference evidence="8" key="1">
    <citation type="journal article" date="2024" name="IScience">
        <title>Strigolactones Initiate the Formation of Haustorium-like Structures in Castilleja.</title>
        <authorList>
            <person name="Buerger M."/>
            <person name="Peterson D."/>
            <person name="Chory J."/>
        </authorList>
    </citation>
    <scope>NUCLEOTIDE SEQUENCE [LARGE SCALE GENOMIC DNA]</scope>
</reference>
<evidence type="ECO:0000313" key="8">
    <source>
        <dbReference type="Proteomes" id="UP001632038"/>
    </source>
</evidence>
<evidence type="ECO:0000256" key="2">
    <source>
        <dbReference type="ARBA" id="ARBA00022475"/>
    </source>
</evidence>
<dbReference type="PANTHER" id="PTHR35129">
    <property type="entry name" value="GUANINE NUCLEOTIDE-BINDING PROTEIN SUBUNIT GAMMA 1"/>
    <property type="match status" value="1"/>
</dbReference>
<keyword evidence="8" id="KW-1185">Reference proteome</keyword>
<gene>
    <name evidence="7" type="ORF">CASFOL_029892</name>
</gene>
<comment type="subcellular location">
    <subcellularLocation>
        <location evidence="1">Cell membrane</location>
    </subcellularLocation>
</comment>
<accession>A0ABD3C9U1</accession>
<evidence type="ECO:0000256" key="5">
    <source>
        <dbReference type="ARBA" id="ARBA00023224"/>
    </source>
</evidence>
<feature type="domain" description="G protein gamma" evidence="6">
    <location>
        <begin position="55"/>
        <end position="125"/>
    </location>
</feature>
<name>A0ABD3C9U1_9LAMI</name>
<keyword evidence="4" id="KW-0472">Membrane</keyword>
<dbReference type="InterPro" id="IPR015898">
    <property type="entry name" value="G-protein_gamma-like_dom"/>
</dbReference>
<dbReference type="Pfam" id="PF00631">
    <property type="entry name" value="G-gamma"/>
    <property type="match status" value="1"/>
</dbReference>
<evidence type="ECO:0000256" key="4">
    <source>
        <dbReference type="ARBA" id="ARBA00023136"/>
    </source>
</evidence>
<sequence>MQSESSGEFGSVVGATDTRGKHMISAELKRVEQDIRFLEVNWEMNFSDLYYIGVKKGGILVGNNCEELEELEKTDKASVACKEMLINIETRPDPLLPVTIGPINPTWDRWFEGAQESSGCRCWIL</sequence>
<keyword evidence="3" id="KW-0175">Coiled coil</keyword>
<evidence type="ECO:0000256" key="1">
    <source>
        <dbReference type="ARBA" id="ARBA00004236"/>
    </source>
</evidence>
<dbReference type="AlphaFoldDB" id="A0ABD3C9U1"/>
<evidence type="ECO:0000259" key="6">
    <source>
        <dbReference type="SMART" id="SM01224"/>
    </source>
</evidence>
<dbReference type="Proteomes" id="UP001632038">
    <property type="component" value="Unassembled WGS sequence"/>
</dbReference>
<dbReference type="GO" id="GO:0005886">
    <property type="term" value="C:plasma membrane"/>
    <property type="evidence" value="ECO:0007669"/>
    <property type="project" value="UniProtKB-SubCell"/>
</dbReference>
<dbReference type="SMART" id="SM01224">
    <property type="entry name" value="G_gamma"/>
    <property type="match status" value="1"/>
</dbReference>
<comment type="caution">
    <text evidence="7">The sequence shown here is derived from an EMBL/GenBank/DDBJ whole genome shotgun (WGS) entry which is preliminary data.</text>
</comment>
<keyword evidence="5" id="KW-0807">Transducer</keyword>
<protein>
    <recommendedName>
        <fullName evidence="6">G protein gamma domain-containing protein</fullName>
    </recommendedName>
</protein>
<dbReference type="EMBL" id="JAVIJP010000047">
    <property type="protein sequence ID" value="KAL3626343.1"/>
    <property type="molecule type" value="Genomic_DNA"/>
</dbReference>
<evidence type="ECO:0000313" key="7">
    <source>
        <dbReference type="EMBL" id="KAL3626343.1"/>
    </source>
</evidence>
<keyword evidence="2" id="KW-1003">Cell membrane</keyword>
<proteinExistence type="predicted"/>
<organism evidence="7 8">
    <name type="scientific">Castilleja foliolosa</name>
    <dbReference type="NCBI Taxonomy" id="1961234"/>
    <lineage>
        <taxon>Eukaryota</taxon>
        <taxon>Viridiplantae</taxon>
        <taxon>Streptophyta</taxon>
        <taxon>Embryophyta</taxon>
        <taxon>Tracheophyta</taxon>
        <taxon>Spermatophyta</taxon>
        <taxon>Magnoliopsida</taxon>
        <taxon>eudicotyledons</taxon>
        <taxon>Gunneridae</taxon>
        <taxon>Pentapetalae</taxon>
        <taxon>asterids</taxon>
        <taxon>lamiids</taxon>
        <taxon>Lamiales</taxon>
        <taxon>Orobanchaceae</taxon>
        <taxon>Pedicularideae</taxon>
        <taxon>Castillejinae</taxon>
        <taxon>Castilleja</taxon>
    </lineage>
</organism>
<dbReference type="InterPro" id="IPR045878">
    <property type="entry name" value="GG1/2"/>
</dbReference>
<dbReference type="PANTHER" id="PTHR35129:SF6">
    <property type="entry name" value="G PROTEIN GAMMA DOMAIN-CONTAINING PROTEIN"/>
    <property type="match status" value="1"/>
</dbReference>
<evidence type="ECO:0000256" key="3">
    <source>
        <dbReference type="ARBA" id="ARBA00023054"/>
    </source>
</evidence>
<dbReference type="GO" id="GO:0007165">
    <property type="term" value="P:signal transduction"/>
    <property type="evidence" value="ECO:0007669"/>
    <property type="project" value="UniProtKB-KW"/>
</dbReference>